<dbReference type="InterPro" id="IPR035996">
    <property type="entry name" value="4pyrrol_Methylase_sf"/>
</dbReference>
<dbReference type="CDD" id="cd11644">
    <property type="entry name" value="Precorrin-6Y-MT"/>
    <property type="match status" value="1"/>
</dbReference>
<evidence type="ECO:0000256" key="5">
    <source>
        <dbReference type="ARBA" id="ARBA00022691"/>
    </source>
</evidence>
<dbReference type="OrthoDB" id="9780707at2"/>
<reference evidence="8" key="1">
    <citation type="submission" date="2016-11" db="EMBL/GenBank/DDBJ databases">
        <authorList>
            <person name="Varghese N."/>
            <person name="Submissions S."/>
        </authorList>
    </citation>
    <scope>NUCLEOTIDE SEQUENCE [LARGE SCALE GENOMIC DNA]</scope>
    <source>
        <strain evidence="8">DSM 17957</strain>
    </source>
</reference>
<sequence length="212" mass="23959">MHKIYVLGMGPGSLEYVLPITTEKILDSDVLIGGRRNLQYFESLNKEKVYIGADLESIIAYAKEQRKEKKIAFLLSGDTGFYSMLKSLKQHFTSSEMVVIPGISSFQYLMARIGEPWQDAFVGSLHGRSFDMIETVKNYEKVILLTDPINSPKRIASMLIEHGLADKTMVVGSNLSYENEMIFEGKPRQVLELQDLNMSVVVIKDGEDRVEI</sequence>
<dbReference type="InterPro" id="IPR012818">
    <property type="entry name" value="CbiE"/>
</dbReference>
<evidence type="ECO:0000256" key="3">
    <source>
        <dbReference type="ARBA" id="ARBA00022603"/>
    </source>
</evidence>
<evidence type="ECO:0000259" key="6">
    <source>
        <dbReference type="Pfam" id="PF00590"/>
    </source>
</evidence>
<evidence type="ECO:0000313" key="7">
    <source>
        <dbReference type="EMBL" id="SHJ04965.1"/>
    </source>
</evidence>
<dbReference type="GO" id="GO:0008276">
    <property type="term" value="F:protein methyltransferase activity"/>
    <property type="evidence" value="ECO:0007669"/>
    <property type="project" value="InterPro"/>
</dbReference>
<keyword evidence="2" id="KW-0169">Cobalamin biosynthesis</keyword>
<dbReference type="Gene3D" id="3.40.1010.10">
    <property type="entry name" value="Cobalt-precorrin-4 Transmethylase, Domain 1"/>
    <property type="match status" value="1"/>
</dbReference>
<dbReference type="NCBIfam" id="TIGR02467">
    <property type="entry name" value="CbiE"/>
    <property type="match status" value="1"/>
</dbReference>
<proteinExistence type="predicted"/>
<name>A0A1M6G4N5_9FIRM</name>
<evidence type="ECO:0000256" key="4">
    <source>
        <dbReference type="ARBA" id="ARBA00022679"/>
    </source>
</evidence>
<dbReference type="SUPFAM" id="SSF53790">
    <property type="entry name" value="Tetrapyrrole methylase"/>
    <property type="match status" value="1"/>
</dbReference>
<dbReference type="Pfam" id="PF00590">
    <property type="entry name" value="TP_methylase"/>
    <property type="match status" value="1"/>
</dbReference>
<comment type="pathway">
    <text evidence="1">Cofactor biosynthesis; adenosylcobalamin biosynthesis.</text>
</comment>
<evidence type="ECO:0000256" key="1">
    <source>
        <dbReference type="ARBA" id="ARBA00004953"/>
    </source>
</evidence>
<dbReference type="AlphaFoldDB" id="A0A1M6G4N5"/>
<dbReference type="UniPathway" id="UPA00148"/>
<dbReference type="Proteomes" id="UP000184536">
    <property type="component" value="Unassembled WGS sequence"/>
</dbReference>
<keyword evidence="5" id="KW-0949">S-adenosyl-L-methionine</keyword>
<evidence type="ECO:0000256" key="2">
    <source>
        <dbReference type="ARBA" id="ARBA00022573"/>
    </source>
</evidence>
<protein>
    <submittedName>
        <fullName evidence="7">Precorrin-6Y C5,15-methyltransferase (Decarboxylating)</fullName>
    </submittedName>
</protein>
<dbReference type="RefSeq" id="WP_110940414.1">
    <property type="nucleotide sequence ID" value="NZ_FQZV01000013.1"/>
</dbReference>
<dbReference type="EMBL" id="FQZV01000013">
    <property type="protein sequence ID" value="SHJ04965.1"/>
    <property type="molecule type" value="Genomic_DNA"/>
</dbReference>
<dbReference type="GO" id="GO:0032259">
    <property type="term" value="P:methylation"/>
    <property type="evidence" value="ECO:0007669"/>
    <property type="project" value="UniProtKB-KW"/>
</dbReference>
<dbReference type="InterPro" id="IPR000878">
    <property type="entry name" value="4pyrrol_Mease"/>
</dbReference>
<dbReference type="GO" id="GO:0009236">
    <property type="term" value="P:cobalamin biosynthetic process"/>
    <property type="evidence" value="ECO:0007669"/>
    <property type="project" value="UniProtKB-UniPathway"/>
</dbReference>
<dbReference type="PANTHER" id="PTHR43182">
    <property type="entry name" value="COBALT-PRECORRIN-6B C(15)-METHYLTRANSFERASE (DECARBOXYLATING)"/>
    <property type="match status" value="1"/>
</dbReference>
<dbReference type="STRING" id="1121919.SAMN02745975_01171"/>
<organism evidence="7 8">
    <name type="scientific">Geosporobacter subterraneus DSM 17957</name>
    <dbReference type="NCBI Taxonomy" id="1121919"/>
    <lineage>
        <taxon>Bacteria</taxon>
        <taxon>Bacillati</taxon>
        <taxon>Bacillota</taxon>
        <taxon>Clostridia</taxon>
        <taxon>Peptostreptococcales</taxon>
        <taxon>Thermotaleaceae</taxon>
        <taxon>Geosporobacter</taxon>
    </lineage>
</organism>
<gene>
    <name evidence="7" type="ORF">SAMN02745975_01171</name>
</gene>
<keyword evidence="3 7" id="KW-0489">Methyltransferase</keyword>
<evidence type="ECO:0000313" key="8">
    <source>
        <dbReference type="Proteomes" id="UP000184536"/>
    </source>
</evidence>
<feature type="domain" description="Tetrapyrrole methylase" evidence="6">
    <location>
        <begin position="3"/>
        <end position="186"/>
    </location>
</feature>
<dbReference type="InterPro" id="IPR014776">
    <property type="entry name" value="4pyrrole_Mease_sub2"/>
</dbReference>
<keyword evidence="4 7" id="KW-0808">Transferase</keyword>
<keyword evidence="8" id="KW-1185">Reference proteome</keyword>
<dbReference type="PANTHER" id="PTHR43182:SF1">
    <property type="entry name" value="COBALT-PRECORRIN-7 C(5)-METHYLTRANSFERASE"/>
    <property type="match status" value="1"/>
</dbReference>
<accession>A0A1M6G4N5</accession>
<dbReference type="Gene3D" id="3.30.950.10">
    <property type="entry name" value="Methyltransferase, Cobalt-precorrin-4 Transmethylase, Domain 2"/>
    <property type="match status" value="1"/>
</dbReference>
<dbReference type="InterPro" id="IPR050714">
    <property type="entry name" value="Cobalamin_biosynth_MTase"/>
</dbReference>
<dbReference type="InterPro" id="IPR014777">
    <property type="entry name" value="4pyrrole_Mease_sub1"/>
</dbReference>